<keyword evidence="5" id="KW-0720">Serine protease</keyword>
<dbReference type="AlphaFoldDB" id="A0A212L764"/>
<dbReference type="CDD" id="cd07016">
    <property type="entry name" value="S14_ClpP_1"/>
    <property type="match status" value="1"/>
</dbReference>
<name>A0A212L764_9HYPH</name>
<evidence type="ECO:0000256" key="3">
    <source>
        <dbReference type="ARBA" id="ARBA00022670"/>
    </source>
</evidence>
<feature type="region of interest" description="Disordered" evidence="7">
    <location>
        <begin position="212"/>
        <end position="240"/>
    </location>
</feature>
<keyword evidence="4" id="KW-0378">Hydrolase</keyword>
<dbReference type="PANTHER" id="PTHR10381">
    <property type="entry name" value="ATP-DEPENDENT CLP PROTEASE PROTEOLYTIC SUBUNIT"/>
    <property type="match status" value="1"/>
</dbReference>
<accession>A0A212L764</accession>
<dbReference type="Pfam" id="PF00574">
    <property type="entry name" value="CLP_protease"/>
    <property type="match status" value="1"/>
</dbReference>
<organism evidence="8">
    <name type="scientific">uncultured Pleomorphomonas sp</name>
    <dbReference type="NCBI Taxonomy" id="442121"/>
    <lineage>
        <taxon>Bacteria</taxon>
        <taxon>Pseudomonadati</taxon>
        <taxon>Pseudomonadota</taxon>
        <taxon>Alphaproteobacteria</taxon>
        <taxon>Hyphomicrobiales</taxon>
        <taxon>Pleomorphomonadaceae</taxon>
        <taxon>Pleomorphomonas</taxon>
        <taxon>environmental samples</taxon>
    </lineage>
</organism>
<dbReference type="GO" id="GO:0004252">
    <property type="term" value="F:serine-type endopeptidase activity"/>
    <property type="evidence" value="ECO:0007669"/>
    <property type="project" value="InterPro"/>
</dbReference>
<evidence type="ECO:0000256" key="6">
    <source>
        <dbReference type="RuleBase" id="RU003567"/>
    </source>
</evidence>
<evidence type="ECO:0000256" key="5">
    <source>
        <dbReference type="ARBA" id="ARBA00022825"/>
    </source>
</evidence>
<dbReference type="InterPro" id="IPR001907">
    <property type="entry name" value="ClpP"/>
</dbReference>
<keyword evidence="2" id="KW-0963">Cytoplasm</keyword>
<feature type="compositionally biased region" description="Basic and acidic residues" evidence="7">
    <location>
        <begin position="221"/>
        <end position="233"/>
    </location>
</feature>
<evidence type="ECO:0000313" key="8">
    <source>
        <dbReference type="EMBL" id="SCM73391.1"/>
    </source>
</evidence>
<dbReference type="InterPro" id="IPR023562">
    <property type="entry name" value="ClpP/TepA"/>
</dbReference>
<dbReference type="GO" id="GO:0006515">
    <property type="term" value="P:protein quality control for misfolded or incompletely synthesized proteins"/>
    <property type="evidence" value="ECO:0007669"/>
    <property type="project" value="TreeGrafter"/>
</dbReference>
<protein>
    <recommendedName>
        <fullName evidence="6">ATP-dependent Clp protease proteolytic subunit</fullName>
    </recommendedName>
</protein>
<feature type="compositionally biased region" description="Basic and acidic residues" evidence="7">
    <location>
        <begin position="335"/>
        <end position="345"/>
    </location>
</feature>
<evidence type="ECO:0000256" key="4">
    <source>
        <dbReference type="ARBA" id="ARBA00022801"/>
    </source>
</evidence>
<dbReference type="EMBL" id="FMJD01000003">
    <property type="protein sequence ID" value="SCM73391.1"/>
    <property type="molecule type" value="Genomic_DNA"/>
</dbReference>
<dbReference type="PRINTS" id="PR00127">
    <property type="entry name" value="CLPPROTEASEP"/>
</dbReference>
<keyword evidence="3 8" id="KW-0645">Protease</keyword>
<comment type="similarity">
    <text evidence="1 6">Belongs to the peptidase S14 family.</text>
</comment>
<dbReference type="RefSeq" id="WP_288199471.1">
    <property type="nucleotide sequence ID" value="NZ_LT608334.1"/>
</dbReference>
<dbReference type="GO" id="GO:0004176">
    <property type="term" value="F:ATP-dependent peptidase activity"/>
    <property type="evidence" value="ECO:0007669"/>
    <property type="project" value="InterPro"/>
</dbReference>
<dbReference type="GO" id="GO:0051117">
    <property type="term" value="F:ATPase binding"/>
    <property type="evidence" value="ECO:0007669"/>
    <property type="project" value="TreeGrafter"/>
</dbReference>
<dbReference type="InterPro" id="IPR029045">
    <property type="entry name" value="ClpP/crotonase-like_dom_sf"/>
</dbReference>
<evidence type="ECO:0000256" key="2">
    <source>
        <dbReference type="ARBA" id="ARBA00022490"/>
    </source>
</evidence>
<dbReference type="GO" id="GO:0009368">
    <property type="term" value="C:endopeptidase Clp complex"/>
    <property type="evidence" value="ECO:0007669"/>
    <property type="project" value="TreeGrafter"/>
</dbReference>
<dbReference type="SUPFAM" id="SSF52096">
    <property type="entry name" value="ClpP/crotonase"/>
    <property type="match status" value="1"/>
</dbReference>
<gene>
    <name evidence="8" type="ORF">KL86PLE_110048</name>
</gene>
<dbReference type="PANTHER" id="PTHR10381:SF70">
    <property type="entry name" value="ATP-DEPENDENT CLP PROTEASE PROTEOLYTIC SUBUNIT"/>
    <property type="match status" value="1"/>
</dbReference>
<reference evidence="8" key="1">
    <citation type="submission" date="2016-08" db="EMBL/GenBank/DDBJ databases">
        <authorList>
            <person name="Seilhamer J.J."/>
        </authorList>
    </citation>
    <scope>NUCLEOTIDE SEQUENCE</scope>
    <source>
        <strain evidence="8">86</strain>
    </source>
</reference>
<feature type="region of interest" description="Disordered" evidence="7">
    <location>
        <begin position="283"/>
        <end position="345"/>
    </location>
</feature>
<sequence length="345" mass="36293">MPAQILDGELVLYGFVGESLWTDGFTAGEVLTCLAELGHDGDITARINSPGGYLDDGVAIFNALKARKGKTTVVVDGVAASSASIIVMGGDERVMRTGALLMIHDPSTLGYGTVEDLQKVINQLEAGIGSMVSIYSERTGESAEETRAIMKAETWLDAEDAVKRGFATSSEATAAEPVAAFDYRVYAHAPEPLKALAAKNGWSLKAIGSKARASAPAEPGHPTEKNMTEKPKADPTSADAAKIAADTKARIKAITTCEEAKGREGLAEHIAFATEMSAEDAKAMLAASPKAEAKADDPDPAAVYEQERRQPTALAKPDASKKRPGAVDRSPLKAAVDRANARVKR</sequence>
<dbReference type="NCBIfam" id="NF045542">
    <property type="entry name" value="Clp_rel_HeadMat"/>
    <property type="match status" value="1"/>
</dbReference>
<evidence type="ECO:0000256" key="7">
    <source>
        <dbReference type="SAM" id="MobiDB-lite"/>
    </source>
</evidence>
<dbReference type="Gene3D" id="3.90.226.10">
    <property type="entry name" value="2-enoyl-CoA Hydratase, Chain A, domain 1"/>
    <property type="match status" value="1"/>
</dbReference>
<proteinExistence type="inferred from homology"/>
<evidence type="ECO:0000256" key="1">
    <source>
        <dbReference type="ARBA" id="ARBA00007039"/>
    </source>
</evidence>